<organism evidence="2 3">
    <name type="scientific">Anaerobaca lacustris</name>
    <dbReference type="NCBI Taxonomy" id="3044600"/>
    <lineage>
        <taxon>Bacteria</taxon>
        <taxon>Pseudomonadati</taxon>
        <taxon>Planctomycetota</taxon>
        <taxon>Phycisphaerae</taxon>
        <taxon>Sedimentisphaerales</taxon>
        <taxon>Anaerobacaceae</taxon>
        <taxon>Anaerobaca</taxon>
    </lineage>
</organism>
<comment type="caution">
    <text evidence="2">The sequence shown here is derived from an EMBL/GenBank/DDBJ whole genome shotgun (WGS) entry which is preliminary data.</text>
</comment>
<dbReference type="EMBL" id="JASCXX010000002">
    <property type="protein sequence ID" value="MDI6447933.1"/>
    <property type="molecule type" value="Genomic_DNA"/>
</dbReference>
<evidence type="ECO:0000313" key="2">
    <source>
        <dbReference type="EMBL" id="MDI6447933.1"/>
    </source>
</evidence>
<accession>A0AAW6TWX5</accession>
<sequence length="235" mass="25339">MDLVRTGLFAAAVLLGAWAAARMVGYFVGPAQAENAVAQALTRNAADSNDAATHFDKAREVAEALKKKNLFTVEAPKEHPVKQIDGILGAEVLVGDKWYKVGEKIGDATILLVEPTRVTIEWDGQKKVFSPLGGGDEGPSGGPPSRAPGGPRPTERRLRPGPDVVTARPSTSARVTAVDDDPLAWMGVDLPAGLRAKLLERWNSASDEEKARGMEEWNKMSEDQKQQAIRSMENM</sequence>
<protein>
    <submittedName>
        <fullName evidence="2">Uncharacterized protein</fullName>
    </submittedName>
</protein>
<feature type="region of interest" description="Disordered" evidence="1">
    <location>
        <begin position="127"/>
        <end position="173"/>
    </location>
</feature>
<evidence type="ECO:0000313" key="3">
    <source>
        <dbReference type="Proteomes" id="UP001431776"/>
    </source>
</evidence>
<gene>
    <name evidence="2" type="ORF">QJ522_02660</name>
</gene>
<reference evidence="2" key="1">
    <citation type="submission" date="2023-05" db="EMBL/GenBank/DDBJ databases">
        <title>Anaerotaeda fermentans gen. nov., sp. nov., a novel anaerobic planctomycete of the new family within the order Sedimentisphaerales isolated from Taman Peninsula, Russia.</title>
        <authorList>
            <person name="Khomyakova M.A."/>
            <person name="Merkel A.Y."/>
            <person name="Slobodkin A.I."/>
        </authorList>
    </citation>
    <scope>NUCLEOTIDE SEQUENCE</scope>
    <source>
        <strain evidence="2">M17dextr</strain>
    </source>
</reference>
<dbReference type="Proteomes" id="UP001431776">
    <property type="component" value="Unassembled WGS sequence"/>
</dbReference>
<keyword evidence="3" id="KW-1185">Reference proteome</keyword>
<feature type="compositionally biased region" description="Polar residues" evidence="1">
    <location>
        <begin position="226"/>
        <end position="235"/>
    </location>
</feature>
<dbReference type="AlphaFoldDB" id="A0AAW6TWX5"/>
<feature type="compositionally biased region" description="Basic and acidic residues" evidence="1">
    <location>
        <begin position="207"/>
        <end position="225"/>
    </location>
</feature>
<proteinExistence type="predicted"/>
<dbReference type="RefSeq" id="WP_349243344.1">
    <property type="nucleotide sequence ID" value="NZ_JASCXX010000002.1"/>
</dbReference>
<evidence type="ECO:0000256" key="1">
    <source>
        <dbReference type="SAM" id="MobiDB-lite"/>
    </source>
</evidence>
<name>A0AAW6TWX5_9BACT</name>
<feature type="region of interest" description="Disordered" evidence="1">
    <location>
        <begin position="207"/>
        <end position="235"/>
    </location>
</feature>